<dbReference type="RefSeq" id="XP_005829996.1">
    <property type="nucleotide sequence ID" value="XM_005829939.1"/>
</dbReference>
<protein>
    <submittedName>
        <fullName evidence="1 2">Uncharacterized protein</fullName>
    </submittedName>
</protein>
<dbReference type="EMBL" id="JH993013">
    <property type="protein sequence ID" value="EKX43016.1"/>
    <property type="molecule type" value="Genomic_DNA"/>
</dbReference>
<reference evidence="3" key="2">
    <citation type="submission" date="2012-11" db="EMBL/GenBank/DDBJ databases">
        <authorList>
            <person name="Kuo A."/>
            <person name="Curtis B.A."/>
            <person name="Tanifuji G."/>
            <person name="Burki F."/>
            <person name="Gruber A."/>
            <person name="Irimia M."/>
            <person name="Maruyama S."/>
            <person name="Arias M.C."/>
            <person name="Ball S.G."/>
            <person name="Gile G.H."/>
            <person name="Hirakawa Y."/>
            <person name="Hopkins J.F."/>
            <person name="Rensing S.A."/>
            <person name="Schmutz J."/>
            <person name="Symeonidi A."/>
            <person name="Elias M."/>
            <person name="Eveleigh R.J."/>
            <person name="Herman E.K."/>
            <person name="Klute M.J."/>
            <person name="Nakayama T."/>
            <person name="Obornik M."/>
            <person name="Reyes-Prieto A."/>
            <person name="Armbrust E.V."/>
            <person name="Aves S.J."/>
            <person name="Beiko R.G."/>
            <person name="Coutinho P."/>
            <person name="Dacks J.B."/>
            <person name="Durnford D.G."/>
            <person name="Fast N.M."/>
            <person name="Green B.R."/>
            <person name="Grisdale C."/>
            <person name="Hempe F."/>
            <person name="Henrissat B."/>
            <person name="Hoppner M.P."/>
            <person name="Ishida K.-I."/>
            <person name="Kim E."/>
            <person name="Koreny L."/>
            <person name="Kroth P.G."/>
            <person name="Liu Y."/>
            <person name="Malik S.-B."/>
            <person name="Maier U.G."/>
            <person name="McRose D."/>
            <person name="Mock T."/>
            <person name="Neilson J.A."/>
            <person name="Onodera N.T."/>
            <person name="Poole A.M."/>
            <person name="Pritham E.J."/>
            <person name="Richards T.A."/>
            <person name="Rocap G."/>
            <person name="Roy S.W."/>
            <person name="Sarai C."/>
            <person name="Schaack S."/>
            <person name="Shirato S."/>
            <person name="Slamovits C.H."/>
            <person name="Spencer D.F."/>
            <person name="Suzuki S."/>
            <person name="Worden A.Z."/>
            <person name="Zauner S."/>
            <person name="Barry K."/>
            <person name="Bell C."/>
            <person name="Bharti A.K."/>
            <person name="Crow J.A."/>
            <person name="Grimwood J."/>
            <person name="Kramer R."/>
            <person name="Lindquist E."/>
            <person name="Lucas S."/>
            <person name="Salamov A."/>
            <person name="McFadden G.I."/>
            <person name="Lane C.E."/>
            <person name="Keeling P.J."/>
            <person name="Gray M.W."/>
            <person name="Grigoriev I.V."/>
            <person name="Archibald J.M."/>
        </authorList>
    </citation>
    <scope>NUCLEOTIDE SEQUENCE</scope>
    <source>
        <strain evidence="3">CCMP2712</strain>
    </source>
</reference>
<accession>L1J3C4</accession>
<dbReference type="KEGG" id="gtt:GUITHDRAFT_111059"/>
<dbReference type="EnsemblProtists" id="EKX43016">
    <property type="protein sequence ID" value="EKX43016"/>
    <property type="gene ID" value="GUITHDRAFT_111059"/>
</dbReference>
<evidence type="ECO:0000313" key="2">
    <source>
        <dbReference type="EnsemblProtists" id="EKX43016"/>
    </source>
</evidence>
<proteinExistence type="predicted"/>
<dbReference type="PaxDb" id="55529-EKX43016"/>
<reference evidence="1 3" key="1">
    <citation type="journal article" date="2012" name="Nature">
        <title>Algal genomes reveal evolutionary mosaicism and the fate of nucleomorphs.</title>
        <authorList>
            <consortium name="DOE Joint Genome Institute"/>
            <person name="Curtis B.A."/>
            <person name="Tanifuji G."/>
            <person name="Burki F."/>
            <person name="Gruber A."/>
            <person name="Irimia M."/>
            <person name="Maruyama S."/>
            <person name="Arias M.C."/>
            <person name="Ball S.G."/>
            <person name="Gile G.H."/>
            <person name="Hirakawa Y."/>
            <person name="Hopkins J.F."/>
            <person name="Kuo A."/>
            <person name="Rensing S.A."/>
            <person name="Schmutz J."/>
            <person name="Symeonidi A."/>
            <person name="Elias M."/>
            <person name="Eveleigh R.J."/>
            <person name="Herman E.K."/>
            <person name="Klute M.J."/>
            <person name="Nakayama T."/>
            <person name="Obornik M."/>
            <person name="Reyes-Prieto A."/>
            <person name="Armbrust E.V."/>
            <person name="Aves S.J."/>
            <person name="Beiko R.G."/>
            <person name="Coutinho P."/>
            <person name="Dacks J.B."/>
            <person name="Durnford D.G."/>
            <person name="Fast N.M."/>
            <person name="Green B.R."/>
            <person name="Grisdale C.J."/>
            <person name="Hempel F."/>
            <person name="Henrissat B."/>
            <person name="Hoppner M.P."/>
            <person name="Ishida K."/>
            <person name="Kim E."/>
            <person name="Koreny L."/>
            <person name="Kroth P.G."/>
            <person name="Liu Y."/>
            <person name="Malik S.B."/>
            <person name="Maier U.G."/>
            <person name="McRose D."/>
            <person name="Mock T."/>
            <person name="Neilson J.A."/>
            <person name="Onodera N.T."/>
            <person name="Poole A.M."/>
            <person name="Pritham E.J."/>
            <person name="Richards T.A."/>
            <person name="Rocap G."/>
            <person name="Roy S.W."/>
            <person name="Sarai C."/>
            <person name="Schaack S."/>
            <person name="Shirato S."/>
            <person name="Slamovits C.H."/>
            <person name="Spencer D.F."/>
            <person name="Suzuki S."/>
            <person name="Worden A.Z."/>
            <person name="Zauner S."/>
            <person name="Barry K."/>
            <person name="Bell C."/>
            <person name="Bharti A.K."/>
            <person name="Crow J.A."/>
            <person name="Grimwood J."/>
            <person name="Kramer R."/>
            <person name="Lindquist E."/>
            <person name="Lucas S."/>
            <person name="Salamov A."/>
            <person name="McFadden G.I."/>
            <person name="Lane C.E."/>
            <person name="Keeling P.J."/>
            <person name="Gray M.W."/>
            <person name="Grigoriev I.V."/>
            <person name="Archibald J.M."/>
        </authorList>
    </citation>
    <scope>NUCLEOTIDE SEQUENCE</scope>
    <source>
        <strain evidence="1 3">CCMP2712</strain>
    </source>
</reference>
<reference evidence="2" key="3">
    <citation type="submission" date="2015-06" db="UniProtKB">
        <authorList>
            <consortium name="EnsemblProtists"/>
        </authorList>
    </citation>
    <scope>IDENTIFICATION</scope>
</reference>
<evidence type="ECO:0000313" key="1">
    <source>
        <dbReference type="EMBL" id="EKX43016.1"/>
    </source>
</evidence>
<dbReference type="HOGENOM" id="CLU_2781289_0_0_1"/>
<keyword evidence="3" id="KW-1185">Reference proteome</keyword>
<gene>
    <name evidence="1" type="ORF">GUITHDRAFT_111059</name>
</gene>
<dbReference type="Proteomes" id="UP000011087">
    <property type="component" value="Unassembled WGS sequence"/>
</dbReference>
<dbReference type="GeneID" id="17299657"/>
<evidence type="ECO:0000313" key="3">
    <source>
        <dbReference type="Proteomes" id="UP000011087"/>
    </source>
</evidence>
<organism evidence="1">
    <name type="scientific">Guillardia theta (strain CCMP2712)</name>
    <name type="common">Cryptophyte</name>
    <dbReference type="NCBI Taxonomy" id="905079"/>
    <lineage>
        <taxon>Eukaryota</taxon>
        <taxon>Cryptophyceae</taxon>
        <taxon>Pyrenomonadales</taxon>
        <taxon>Geminigeraceae</taxon>
        <taxon>Guillardia</taxon>
    </lineage>
</organism>
<sequence>MFQDIRNYTSLFNDVTPTVSKNWSGPIEIASYTRAEIEAYSCVADDVACNAAPAVPSPADSWSGTVNNP</sequence>
<name>L1J3C4_GUITC</name>
<dbReference type="AlphaFoldDB" id="L1J3C4"/>